<feature type="transmembrane region" description="Helical" evidence="8">
    <location>
        <begin position="83"/>
        <end position="104"/>
    </location>
</feature>
<dbReference type="InterPro" id="IPR003352">
    <property type="entry name" value="PTS_EIIC"/>
</dbReference>
<keyword evidence="6 8" id="KW-1133">Transmembrane helix</keyword>
<feature type="transmembrane region" description="Helical" evidence="8">
    <location>
        <begin position="246"/>
        <end position="265"/>
    </location>
</feature>
<reference evidence="10 11" key="1">
    <citation type="journal article" date="2015" name="Genome Announc.">
        <title>Expanding the biotechnology potential of lactobacilli through comparative genomics of 213 strains and associated genera.</title>
        <authorList>
            <person name="Sun Z."/>
            <person name="Harris H.M."/>
            <person name="McCann A."/>
            <person name="Guo C."/>
            <person name="Argimon S."/>
            <person name="Zhang W."/>
            <person name="Yang X."/>
            <person name="Jeffery I.B."/>
            <person name="Cooney J.C."/>
            <person name="Kagawa T.F."/>
            <person name="Liu W."/>
            <person name="Song Y."/>
            <person name="Salvetti E."/>
            <person name="Wrobel A."/>
            <person name="Rasinkangas P."/>
            <person name="Parkhill J."/>
            <person name="Rea M.C."/>
            <person name="O'Sullivan O."/>
            <person name="Ritari J."/>
            <person name="Douillard F.P."/>
            <person name="Paul Ross R."/>
            <person name="Yang R."/>
            <person name="Briner A.E."/>
            <person name="Felis G.E."/>
            <person name="de Vos W.M."/>
            <person name="Barrangou R."/>
            <person name="Klaenhammer T.R."/>
            <person name="Caufield P.W."/>
            <person name="Cui Y."/>
            <person name="Zhang H."/>
            <person name="O'Toole P.W."/>
        </authorList>
    </citation>
    <scope>NUCLEOTIDE SEQUENCE [LARGE SCALE GENOMIC DNA]</scope>
    <source>
        <strain evidence="10 11">DSM 20178</strain>
    </source>
</reference>
<dbReference type="PRINTS" id="PR00173">
    <property type="entry name" value="EDTRNSPORT"/>
</dbReference>
<evidence type="ECO:0000256" key="1">
    <source>
        <dbReference type="ARBA" id="ARBA00004651"/>
    </source>
</evidence>
<comment type="caution">
    <text evidence="10">The sequence shown here is derived from an EMBL/GenBank/DDBJ whole genome shotgun (WGS) entry which is preliminary data.</text>
</comment>
<evidence type="ECO:0000256" key="8">
    <source>
        <dbReference type="SAM" id="Phobius"/>
    </source>
</evidence>
<dbReference type="Pfam" id="PF13303">
    <property type="entry name" value="PTS_EIIC_2"/>
    <property type="match status" value="1"/>
</dbReference>
<evidence type="ECO:0000313" key="11">
    <source>
        <dbReference type="Proteomes" id="UP000051984"/>
    </source>
</evidence>
<keyword evidence="3" id="KW-1003">Cell membrane</keyword>
<keyword evidence="4" id="KW-0762">Sugar transport</keyword>
<name>A0A0R1EWD1_LACZE</name>
<keyword evidence="5 8" id="KW-0812">Transmembrane</keyword>
<evidence type="ECO:0000256" key="2">
    <source>
        <dbReference type="ARBA" id="ARBA00022448"/>
    </source>
</evidence>
<keyword evidence="2" id="KW-0813">Transport</keyword>
<evidence type="ECO:0000313" key="10">
    <source>
        <dbReference type="EMBL" id="KRK13711.1"/>
    </source>
</evidence>
<comment type="subcellular location">
    <subcellularLocation>
        <location evidence="1">Cell membrane</location>
        <topology evidence="1">Multi-pass membrane protein</topology>
    </subcellularLocation>
</comment>
<dbReference type="eggNOG" id="COG3641">
    <property type="taxonomic scope" value="Bacteria"/>
</dbReference>
<evidence type="ECO:0000256" key="4">
    <source>
        <dbReference type="ARBA" id="ARBA00022597"/>
    </source>
</evidence>
<dbReference type="PATRIC" id="fig|1423816.3.peg.277"/>
<feature type="transmembrane region" description="Helical" evidence="8">
    <location>
        <begin position="168"/>
        <end position="192"/>
    </location>
</feature>
<evidence type="ECO:0000256" key="5">
    <source>
        <dbReference type="ARBA" id="ARBA00022692"/>
    </source>
</evidence>
<feature type="domain" description="Phosphotransferase system EIIC" evidence="9">
    <location>
        <begin position="48"/>
        <end position="372"/>
    </location>
</feature>
<organism evidence="10 11">
    <name type="scientific">Lacticaseibacillus zeae DSM 20178 = KCTC 3804</name>
    <dbReference type="NCBI Taxonomy" id="1423816"/>
    <lineage>
        <taxon>Bacteria</taxon>
        <taxon>Bacillati</taxon>
        <taxon>Bacillota</taxon>
        <taxon>Bacilli</taxon>
        <taxon>Lactobacillales</taxon>
        <taxon>Lactobacillaceae</taxon>
        <taxon>Lacticaseibacillus</taxon>
    </lineage>
</organism>
<feature type="transmembrane region" description="Helical" evidence="8">
    <location>
        <begin position="212"/>
        <end position="239"/>
    </location>
</feature>
<dbReference type="GO" id="GO:0009401">
    <property type="term" value="P:phosphoenolpyruvate-dependent sugar phosphotransferase system"/>
    <property type="evidence" value="ECO:0007669"/>
    <property type="project" value="InterPro"/>
</dbReference>
<feature type="transmembrane region" description="Helical" evidence="8">
    <location>
        <begin position="337"/>
        <end position="363"/>
    </location>
</feature>
<feature type="transmembrane region" description="Helical" evidence="8">
    <location>
        <begin position="49"/>
        <end position="71"/>
    </location>
</feature>
<feature type="transmembrane region" description="Helical" evidence="8">
    <location>
        <begin position="294"/>
        <end position="317"/>
    </location>
</feature>
<keyword evidence="7 8" id="KW-0472">Membrane</keyword>
<evidence type="ECO:0000256" key="6">
    <source>
        <dbReference type="ARBA" id="ARBA00022989"/>
    </source>
</evidence>
<dbReference type="GO" id="GO:0005886">
    <property type="term" value="C:plasma membrane"/>
    <property type="evidence" value="ECO:0007669"/>
    <property type="project" value="UniProtKB-SubCell"/>
</dbReference>
<protein>
    <recommendedName>
        <fullName evidence="9">Phosphotransferase system EIIC domain-containing protein</fullName>
    </recommendedName>
</protein>
<sequence>MAGDSTTKGMPAAAETLADAPMQGETRSTPQATTAQAASMTVAAFINKVLSGTALGVIIGLIPNAVLSGILKYFGTNTFAVTLTQVAAIFQIATPLIIGGLIALQFELKPLQMMVTAGAAFVGSGVVKFNPATKAYVGAGTGDLINTMITASIAVLVLLWVKDRFGSTAVIAIPILVGCGVAYIGVLLLPFIAAFTTAIGDVINSFTTLQPILMAVLICCSFAILIVSPISTVAIGLAIQLHGVSAGASAMGVAATTLALVVYSWKVNKSGVTIAIALGGMKIMMPNLFKHPIILLPCLFTAIISAIPVALLSISGTPQSAGFGIVGMVGPLAAMDAGLAIPLVLLCWIVIPVAAALLSKVLFEKMLKLFDSRIVFKFLG</sequence>
<dbReference type="GO" id="GO:0008982">
    <property type="term" value="F:protein-N(PI)-phosphohistidine-sugar phosphotransferase activity"/>
    <property type="evidence" value="ECO:0007669"/>
    <property type="project" value="InterPro"/>
</dbReference>
<dbReference type="AlphaFoldDB" id="A0A0R1EWD1"/>
<dbReference type="Proteomes" id="UP000051984">
    <property type="component" value="Unassembled WGS sequence"/>
</dbReference>
<evidence type="ECO:0000256" key="7">
    <source>
        <dbReference type="ARBA" id="ARBA00023136"/>
    </source>
</evidence>
<proteinExistence type="predicted"/>
<gene>
    <name evidence="10" type="ORF">FD51_GL000272</name>
</gene>
<feature type="transmembrane region" description="Helical" evidence="8">
    <location>
        <begin position="135"/>
        <end position="161"/>
    </location>
</feature>
<dbReference type="EMBL" id="AZCT01000001">
    <property type="protein sequence ID" value="KRK13711.1"/>
    <property type="molecule type" value="Genomic_DNA"/>
</dbReference>
<evidence type="ECO:0000259" key="9">
    <source>
        <dbReference type="Pfam" id="PF13303"/>
    </source>
</evidence>
<accession>A0A0R1EWD1</accession>
<evidence type="ECO:0000256" key="3">
    <source>
        <dbReference type="ARBA" id="ARBA00022475"/>
    </source>
</evidence>